<keyword evidence="2" id="KW-1185">Reference proteome</keyword>
<proteinExistence type="predicted"/>
<gene>
    <name evidence="1" type="ORF">FMOSSE_LOCUS13480</name>
</gene>
<dbReference type="Proteomes" id="UP000789375">
    <property type="component" value="Unassembled WGS sequence"/>
</dbReference>
<dbReference type="AlphaFoldDB" id="A0A9N9EWN2"/>
<evidence type="ECO:0000313" key="1">
    <source>
        <dbReference type="EMBL" id="CAG8693888.1"/>
    </source>
</evidence>
<protein>
    <submittedName>
        <fullName evidence="1">11573_t:CDS:1</fullName>
    </submittedName>
</protein>
<organism evidence="1 2">
    <name type="scientific">Funneliformis mosseae</name>
    <name type="common">Endomycorrhizal fungus</name>
    <name type="synonym">Glomus mosseae</name>
    <dbReference type="NCBI Taxonomy" id="27381"/>
    <lineage>
        <taxon>Eukaryota</taxon>
        <taxon>Fungi</taxon>
        <taxon>Fungi incertae sedis</taxon>
        <taxon>Mucoromycota</taxon>
        <taxon>Glomeromycotina</taxon>
        <taxon>Glomeromycetes</taxon>
        <taxon>Glomerales</taxon>
        <taxon>Glomeraceae</taxon>
        <taxon>Funneliformis</taxon>
    </lineage>
</organism>
<name>A0A9N9EWN2_FUNMO</name>
<evidence type="ECO:0000313" key="2">
    <source>
        <dbReference type="Proteomes" id="UP000789375"/>
    </source>
</evidence>
<reference evidence="1" key="1">
    <citation type="submission" date="2021-06" db="EMBL/GenBank/DDBJ databases">
        <authorList>
            <person name="Kallberg Y."/>
            <person name="Tangrot J."/>
            <person name="Rosling A."/>
        </authorList>
    </citation>
    <scope>NUCLEOTIDE SEQUENCE</scope>
    <source>
        <strain evidence="1">87-6 pot B 2015</strain>
    </source>
</reference>
<sequence>MPNPIVKGVSSFIAALSKGWNTLITGYLPKKIQSKERFIYTLRFTPPRIRGARSESILNILKEKNFIIKEVLKENIGYIKGEDFEAIKTFDDPNTDHETIQLIKDYKEPETNRPLDGIIKYLIDLANVKKGKKNAP</sequence>
<accession>A0A9N9EWN2</accession>
<dbReference type="EMBL" id="CAJVPP010008048">
    <property type="protein sequence ID" value="CAG8693888.1"/>
    <property type="molecule type" value="Genomic_DNA"/>
</dbReference>
<comment type="caution">
    <text evidence="1">The sequence shown here is derived from an EMBL/GenBank/DDBJ whole genome shotgun (WGS) entry which is preliminary data.</text>
</comment>